<feature type="region of interest" description="Disordered" evidence="1">
    <location>
        <begin position="86"/>
        <end position="145"/>
    </location>
</feature>
<dbReference type="EMBL" id="BAABHM010000005">
    <property type="protein sequence ID" value="GAA4691489.1"/>
    <property type="molecule type" value="Genomic_DNA"/>
</dbReference>
<name>A0ABP8WKS5_9MICO</name>
<proteinExistence type="predicted"/>
<reference evidence="3" key="1">
    <citation type="journal article" date="2019" name="Int. J. Syst. Evol. Microbiol.">
        <title>The Global Catalogue of Microorganisms (GCM) 10K type strain sequencing project: providing services to taxonomists for standard genome sequencing and annotation.</title>
        <authorList>
            <consortium name="The Broad Institute Genomics Platform"/>
            <consortium name="The Broad Institute Genome Sequencing Center for Infectious Disease"/>
            <person name="Wu L."/>
            <person name="Ma J."/>
        </authorList>
    </citation>
    <scope>NUCLEOTIDE SEQUENCE [LARGE SCALE GENOMIC DNA]</scope>
    <source>
        <strain evidence="3">JCM 17975</strain>
    </source>
</reference>
<dbReference type="Proteomes" id="UP001500843">
    <property type="component" value="Unassembled WGS sequence"/>
</dbReference>
<evidence type="ECO:0000313" key="2">
    <source>
        <dbReference type="EMBL" id="GAA4691489.1"/>
    </source>
</evidence>
<evidence type="ECO:0000313" key="3">
    <source>
        <dbReference type="Proteomes" id="UP001500843"/>
    </source>
</evidence>
<feature type="region of interest" description="Disordered" evidence="1">
    <location>
        <begin position="1"/>
        <end position="39"/>
    </location>
</feature>
<accession>A0ABP8WKS5</accession>
<comment type="caution">
    <text evidence="2">The sequence shown here is derived from an EMBL/GenBank/DDBJ whole genome shotgun (WGS) entry which is preliminary data.</text>
</comment>
<keyword evidence="3" id="KW-1185">Reference proteome</keyword>
<evidence type="ECO:0000256" key="1">
    <source>
        <dbReference type="SAM" id="MobiDB-lite"/>
    </source>
</evidence>
<protein>
    <submittedName>
        <fullName evidence="2">Uncharacterized protein</fullName>
    </submittedName>
</protein>
<sequence length="325" mass="35756">MPVDEQPHRLTVLPCSGRRLGQKLRAGEDEPGDPLDEERRADRFYACAHRGTTLWREPGSTAAQPNERDHRAPFWPFVHRSQIARPAAASGRSRIVTSTSAPTITRRPEAGHMPRTPRGQRAPVINLASRRRERDQRQAATAATAATIREDAPGWLLRSPAYRVVDNLAPWAGLADGGSFAALLGDPIDAHLIRTTFPPHALARSFCGGPTLEQVAHAITREPRKIKARVWVGGYGTPDEGISVVAVYVRFESGPADADARAGQHPALWAWVTTRLGHDGAAPCWPEPDEIAADRMDVREPGSWWRLRWGPSRAARSSTALSDFR</sequence>
<organism evidence="2 3">
    <name type="scientific">Promicromonospora umidemergens</name>
    <dbReference type="NCBI Taxonomy" id="629679"/>
    <lineage>
        <taxon>Bacteria</taxon>
        <taxon>Bacillati</taxon>
        <taxon>Actinomycetota</taxon>
        <taxon>Actinomycetes</taxon>
        <taxon>Micrococcales</taxon>
        <taxon>Promicromonosporaceae</taxon>
        <taxon>Promicromonospora</taxon>
    </lineage>
</organism>
<gene>
    <name evidence="2" type="ORF">GCM10023198_07890</name>
</gene>